<sequence length="768" mass="88633">MDFVEFDTFNTDDQDVNLPQPQPALSLPIASNLENFSKKFSGFNLSRNFTSTKNESTINDRQSQGNDVMDKYAKLSLSLLKDEESASKSASVNQTVTDSLSTRLSRVLNGSISDARMRDLFMNLEEKLDRDVEYYHELVEPGFAGTVSRKTLKSRIEQELIKNQSNLLKAYQPIVKQLKHMEVKIKKLNELNMQTNERLQENFQNSHEFNTTVNKLYKEKQLIGIKKDLLEAFKNKFTLNEYEEYVLMEGDLNEEFFAALAKAESIVDNCSILLAEDNPQLGLKIMSKANAVINKAIERAVHYCHRTLDNLYSLNSKSRLVTLHKCFQFLKDKDRFDEIIDKFSESRSKDLLHEFYNQVQGQVEPVTTERRPSARSAASSSTDIRPLFMSAHDPVRFVGDFLAYIHSIAVNESETITNIFTMGDDNDHQFDSIIQSVTNKILKALSKPIKSRIEQIISTETKLLTIFQIFNLVELYSMMFDKQLHQSQDLVSTMKSLVHACQERIFSIVSNKLATISSSNSARLELNSDLQPPEWIIDFYSEILPMIDQVTSDTILHLSQEEHKRFLTLIINQPIKVFTEHVHDNKSFSKRDSYIIRFNFLDLIQSKIMPISLLSDKVLELVDLNNDLISKLTDLELTSLLQNCGLYDYYNIINMICPFSDDFFEPSIYEPIKENKLYNLEGLQKVDATLQEYVPNAMIEIQQSFLRLNSPVTVTDVVNNVFLEFVKFVEKLNAINKEYLDYEFTWSDYELATMLGIDEVYRQTLESE</sequence>
<dbReference type="PANTHER" id="PTHR21506">
    <property type="entry name" value="COMPONENT OF OLIGOMERIC GOLGI COMPLEX 6"/>
    <property type="match status" value="1"/>
</dbReference>
<dbReference type="RefSeq" id="XP_067546450.1">
    <property type="nucleotide sequence ID" value="XM_067694094.1"/>
</dbReference>
<dbReference type="GeneID" id="93653596"/>
<evidence type="ECO:0000256" key="7">
    <source>
        <dbReference type="ARBA" id="ARBA00023136"/>
    </source>
</evidence>
<evidence type="ECO:0000256" key="5">
    <source>
        <dbReference type="ARBA" id="ARBA00022927"/>
    </source>
</evidence>
<evidence type="ECO:0000256" key="10">
    <source>
        <dbReference type="RuleBase" id="RU365075"/>
    </source>
</evidence>
<dbReference type="Proteomes" id="UP000669133">
    <property type="component" value="Unassembled WGS sequence"/>
</dbReference>
<feature type="domain" description="Conserved oligomeric complex COG6 N-terminal" evidence="11">
    <location>
        <begin position="148"/>
        <end position="249"/>
    </location>
</feature>
<evidence type="ECO:0000256" key="3">
    <source>
        <dbReference type="ARBA" id="ARBA00020973"/>
    </source>
</evidence>
<evidence type="ECO:0000256" key="2">
    <source>
        <dbReference type="ARBA" id="ARBA00011023"/>
    </source>
</evidence>
<organism evidence="13 14">
    <name type="scientific">Candida metapsilosis</name>
    <dbReference type="NCBI Taxonomy" id="273372"/>
    <lineage>
        <taxon>Eukaryota</taxon>
        <taxon>Fungi</taxon>
        <taxon>Dikarya</taxon>
        <taxon>Ascomycota</taxon>
        <taxon>Saccharomycotina</taxon>
        <taxon>Pichiomycetes</taxon>
        <taxon>Debaryomycetaceae</taxon>
        <taxon>Candida/Lodderomyces clade</taxon>
        <taxon>Candida</taxon>
    </lineage>
</organism>
<dbReference type="InterPro" id="IPR048369">
    <property type="entry name" value="COG6_C"/>
</dbReference>
<comment type="subunit">
    <text evidence="10">Component of the conserved oligomeric Golgi complex.</text>
</comment>
<name>A0A8H8D949_9ASCO</name>
<comment type="similarity">
    <text evidence="2 10">Belongs to the COG6 family.</text>
</comment>
<evidence type="ECO:0000313" key="13">
    <source>
        <dbReference type="EMBL" id="KAG5417334.1"/>
    </source>
</evidence>
<reference evidence="13 14" key="1">
    <citation type="submission" date="2020-12" db="EMBL/GenBank/DDBJ databases">
        <title>Effect of drift, selection, and recombination on the evolution of hybrid genomes in Candida yeast pathogens.</title>
        <authorList>
            <person name="Mixao V."/>
            <person name="Ksiezopolska E."/>
            <person name="Saus E."/>
            <person name="Boekhout T."/>
            <person name="Gacser A."/>
            <person name="Gabaldon T."/>
        </authorList>
    </citation>
    <scope>NUCLEOTIDE SEQUENCE [LARGE SCALE GENOMIC DNA]</scope>
    <source>
        <strain evidence="13 14">BP57</strain>
    </source>
</reference>
<dbReference type="GO" id="GO:0017119">
    <property type="term" value="C:Golgi transport complex"/>
    <property type="evidence" value="ECO:0007669"/>
    <property type="project" value="UniProtKB-UniRule"/>
</dbReference>
<dbReference type="SMART" id="SM01087">
    <property type="entry name" value="COG6"/>
    <property type="match status" value="1"/>
</dbReference>
<evidence type="ECO:0000256" key="6">
    <source>
        <dbReference type="ARBA" id="ARBA00023034"/>
    </source>
</evidence>
<evidence type="ECO:0000313" key="14">
    <source>
        <dbReference type="Proteomes" id="UP000669133"/>
    </source>
</evidence>
<evidence type="ECO:0000259" key="12">
    <source>
        <dbReference type="Pfam" id="PF20653"/>
    </source>
</evidence>
<comment type="function">
    <text evidence="10">Acts as component of the peripheral membrane COG complex that is involved in intra-Golgi protein trafficking. COG is located at the cis-Golgi, and regulates tethering of retrograde intra-Golgi vesicles and possibly a number of other membrane trafficking events.</text>
</comment>
<comment type="function">
    <text evidence="9">Acts as a component of the peripheral membrane COG complex that is involved in intra-Golgi protein trafficking. COG is located at the cis-Golgi, and regulates tethering of retrograde intra-Golgi vesicles and possibly a number of other membrane trafficking events.</text>
</comment>
<comment type="caution">
    <text evidence="13">The sequence shown here is derived from an EMBL/GenBank/DDBJ whole genome shotgun (WGS) entry which is preliminary data.</text>
</comment>
<dbReference type="OrthoDB" id="272987at2759"/>
<accession>A0A8H8D949</accession>
<evidence type="ECO:0000256" key="4">
    <source>
        <dbReference type="ARBA" id="ARBA00022448"/>
    </source>
</evidence>
<dbReference type="AlphaFoldDB" id="A0A8H8D949"/>
<protein>
    <recommendedName>
        <fullName evidence="3 10">Conserved oligomeric Golgi complex subunit 6</fullName>
        <shortName evidence="10">COG complex subunit 6</shortName>
    </recommendedName>
    <alternativeName>
        <fullName evidence="8 10">Component of oligomeric Golgi complex 6</fullName>
    </alternativeName>
</protein>
<keyword evidence="14" id="KW-1185">Reference proteome</keyword>
<comment type="subcellular location">
    <subcellularLocation>
        <location evidence="1 10">Golgi apparatus membrane</location>
        <topology evidence="1 10">Peripheral membrane protein</topology>
    </subcellularLocation>
</comment>
<keyword evidence="4 10" id="KW-0813">Transport</keyword>
<keyword evidence="6 10" id="KW-0333">Golgi apparatus</keyword>
<dbReference type="EMBL" id="JAEOAQ010000007">
    <property type="protein sequence ID" value="KAG5417334.1"/>
    <property type="molecule type" value="Genomic_DNA"/>
</dbReference>
<dbReference type="Pfam" id="PF20653">
    <property type="entry name" value="COG6_C"/>
    <property type="match status" value="1"/>
</dbReference>
<evidence type="ECO:0000256" key="8">
    <source>
        <dbReference type="ARBA" id="ARBA00031348"/>
    </source>
</evidence>
<evidence type="ECO:0000256" key="1">
    <source>
        <dbReference type="ARBA" id="ARBA00004395"/>
    </source>
</evidence>
<dbReference type="GO" id="GO:0015031">
    <property type="term" value="P:protein transport"/>
    <property type="evidence" value="ECO:0007669"/>
    <property type="project" value="UniProtKB-KW"/>
</dbReference>
<dbReference type="GO" id="GO:0006891">
    <property type="term" value="P:intra-Golgi vesicle-mediated transport"/>
    <property type="evidence" value="ECO:0007669"/>
    <property type="project" value="UniProtKB-UniRule"/>
</dbReference>
<gene>
    <name evidence="13" type="ORF">I9W82_004967</name>
</gene>
<proteinExistence type="inferred from homology"/>
<dbReference type="InterPro" id="IPR010490">
    <property type="entry name" value="COG6"/>
</dbReference>
<feature type="domain" description="Conserved Oligomeric Golgi complex subunit 6 C-terminal" evidence="12">
    <location>
        <begin position="280"/>
        <end position="755"/>
    </location>
</feature>
<dbReference type="Pfam" id="PF06419">
    <property type="entry name" value="COG6_N"/>
    <property type="match status" value="1"/>
</dbReference>
<keyword evidence="7 10" id="KW-0472">Membrane</keyword>
<evidence type="ECO:0000256" key="9">
    <source>
        <dbReference type="ARBA" id="ARBA00043873"/>
    </source>
</evidence>
<dbReference type="InterPro" id="IPR048368">
    <property type="entry name" value="COG6_N"/>
</dbReference>
<evidence type="ECO:0000259" key="11">
    <source>
        <dbReference type="Pfam" id="PF06419"/>
    </source>
</evidence>
<keyword evidence="5 10" id="KW-0653">Protein transport</keyword>
<dbReference type="GO" id="GO:0000139">
    <property type="term" value="C:Golgi membrane"/>
    <property type="evidence" value="ECO:0007669"/>
    <property type="project" value="UniProtKB-SubCell"/>
</dbReference>
<dbReference type="PANTHER" id="PTHR21506:SF0">
    <property type="entry name" value="CONSERVED OLIGOMERIC GOLGI COMPLEX SUBUNIT 6"/>
    <property type="match status" value="1"/>
</dbReference>